<dbReference type="GO" id="GO:0015662">
    <property type="term" value="F:P-type ion transporter activity"/>
    <property type="evidence" value="ECO:0007669"/>
    <property type="project" value="TreeGrafter"/>
</dbReference>
<evidence type="ECO:0000313" key="7">
    <source>
        <dbReference type="Proteomes" id="UP000035680"/>
    </source>
</evidence>
<name>A0A0K0FE28_STRVS</name>
<sequence length="105" mass="11781">MNYVSLEMVLHVHMNKNIYARIGPKQKEQVINGIKNQGYVTFMCGDGTYDVGALKHSHVGVALLFHSFDVTKANNGEVSVARQKPVPSPQISEFLRKCYFQIPIS</sequence>
<reference evidence="7" key="1">
    <citation type="submission" date="2014-07" db="EMBL/GenBank/DDBJ databases">
        <authorList>
            <person name="Martin A.A"/>
            <person name="De Silva N."/>
        </authorList>
    </citation>
    <scope>NUCLEOTIDE SEQUENCE</scope>
</reference>
<keyword evidence="2" id="KW-0479">Metal-binding</keyword>
<accession>A0A0K0FE28</accession>
<reference evidence="8" key="2">
    <citation type="submission" date="2015-08" db="UniProtKB">
        <authorList>
            <consortium name="WormBaseParasite"/>
        </authorList>
    </citation>
    <scope>IDENTIFICATION</scope>
</reference>
<dbReference type="PANTHER" id="PTHR45630">
    <property type="entry name" value="CATION-TRANSPORTING ATPASE-RELATED"/>
    <property type="match status" value="1"/>
</dbReference>
<dbReference type="GO" id="GO:0005524">
    <property type="term" value="F:ATP binding"/>
    <property type="evidence" value="ECO:0007669"/>
    <property type="project" value="UniProtKB-KW"/>
</dbReference>
<dbReference type="Proteomes" id="UP000035680">
    <property type="component" value="Unassembled WGS sequence"/>
</dbReference>
<dbReference type="GO" id="GO:0005789">
    <property type="term" value="C:endoplasmic reticulum membrane"/>
    <property type="evidence" value="ECO:0007669"/>
    <property type="project" value="TreeGrafter"/>
</dbReference>
<dbReference type="Gene3D" id="3.40.50.1000">
    <property type="entry name" value="HAD superfamily/HAD-like"/>
    <property type="match status" value="1"/>
</dbReference>
<keyword evidence="3" id="KW-0547">Nucleotide-binding</keyword>
<keyword evidence="5" id="KW-0460">Magnesium</keyword>
<dbReference type="InterPro" id="IPR006544">
    <property type="entry name" value="P-type_TPase_V"/>
</dbReference>
<dbReference type="AlphaFoldDB" id="A0A0K0FE28"/>
<keyword evidence="7" id="KW-1185">Reference proteome</keyword>
<evidence type="ECO:0000256" key="5">
    <source>
        <dbReference type="ARBA" id="ARBA00022842"/>
    </source>
</evidence>
<protein>
    <submittedName>
        <fullName evidence="8">Probable cation-transporting ATPase (inferred by orthology to a C. elegans protein)</fullName>
    </submittedName>
</protein>
<evidence type="ECO:0000256" key="3">
    <source>
        <dbReference type="ARBA" id="ARBA00022741"/>
    </source>
</evidence>
<dbReference type="GO" id="GO:0046872">
    <property type="term" value="F:metal ion binding"/>
    <property type="evidence" value="ECO:0007669"/>
    <property type="project" value="UniProtKB-KW"/>
</dbReference>
<dbReference type="SUPFAM" id="SSF56784">
    <property type="entry name" value="HAD-like"/>
    <property type="match status" value="1"/>
</dbReference>
<dbReference type="GO" id="GO:0019829">
    <property type="term" value="F:ATPase-coupled monoatomic cation transmembrane transporter activity"/>
    <property type="evidence" value="ECO:0007669"/>
    <property type="project" value="TreeGrafter"/>
</dbReference>
<comment type="subcellular location">
    <subcellularLocation>
        <location evidence="1">Membrane</location>
        <topology evidence="1">Multi-pass membrane protein</topology>
    </subcellularLocation>
</comment>
<evidence type="ECO:0000256" key="1">
    <source>
        <dbReference type="ARBA" id="ARBA00004141"/>
    </source>
</evidence>
<keyword evidence="6" id="KW-1278">Translocase</keyword>
<dbReference type="STRING" id="75913.A0A0K0FE28"/>
<dbReference type="WBParaSite" id="SVE_0710500.1">
    <property type="protein sequence ID" value="SVE_0710500.1"/>
    <property type="gene ID" value="SVE_0710500"/>
</dbReference>
<dbReference type="GO" id="GO:0006874">
    <property type="term" value="P:intracellular calcium ion homeostasis"/>
    <property type="evidence" value="ECO:0007669"/>
    <property type="project" value="TreeGrafter"/>
</dbReference>
<proteinExistence type="predicted"/>
<evidence type="ECO:0000256" key="6">
    <source>
        <dbReference type="ARBA" id="ARBA00022967"/>
    </source>
</evidence>
<organism evidence="7 8">
    <name type="scientific">Strongyloides venezuelensis</name>
    <name type="common">Threadworm</name>
    <dbReference type="NCBI Taxonomy" id="75913"/>
    <lineage>
        <taxon>Eukaryota</taxon>
        <taxon>Metazoa</taxon>
        <taxon>Ecdysozoa</taxon>
        <taxon>Nematoda</taxon>
        <taxon>Chromadorea</taxon>
        <taxon>Rhabditida</taxon>
        <taxon>Tylenchina</taxon>
        <taxon>Panagrolaimomorpha</taxon>
        <taxon>Strongyloidoidea</taxon>
        <taxon>Strongyloididae</taxon>
        <taxon>Strongyloides</taxon>
    </lineage>
</organism>
<keyword evidence="4" id="KW-0067">ATP-binding</keyword>
<evidence type="ECO:0000256" key="2">
    <source>
        <dbReference type="ARBA" id="ARBA00022723"/>
    </source>
</evidence>
<dbReference type="PANTHER" id="PTHR45630:SF7">
    <property type="entry name" value="ENDOPLASMIC RETICULUM TRANSMEMBRANE HELIX TRANSLOCASE"/>
    <property type="match status" value="1"/>
</dbReference>
<evidence type="ECO:0000313" key="8">
    <source>
        <dbReference type="WBParaSite" id="SVE_0710500.1"/>
    </source>
</evidence>
<evidence type="ECO:0000256" key="4">
    <source>
        <dbReference type="ARBA" id="ARBA00022840"/>
    </source>
</evidence>
<dbReference type="InterPro" id="IPR036412">
    <property type="entry name" value="HAD-like_sf"/>
</dbReference>
<dbReference type="InterPro" id="IPR023214">
    <property type="entry name" value="HAD_sf"/>
</dbReference>